<organism evidence="6 7">
    <name type="scientific">Orbus hercynius</name>
    <dbReference type="NCBI Taxonomy" id="593135"/>
    <lineage>
        <taxon>Bacteria</taxon>
        <taxon>Pseudomonadati</taxon>
        <taxon>Pseudomonadota</taxon>
        <taxon>Gammaproteobacteria</taxon>
        <taxon>Orbales</taxon>
        <taxon>Orbaceae</taxon>
        <taxon>Orbus</taxon>
    </lineage>
</organism>
<dbReference type="AlphaFoldDB" id="A0A495RCP1"/>
<name>A0A495RCP1_9GAMM</name>
<dbReference type="InterPro" id="IPR003510">
    <property type="entry name" value="Fumarate_red_C"/>
</dbReference>
<reference evidence="6 7" key="1">
    <citation type="submission" date="2018-10" db="EMBL/GenBank/DDBJ databases">
        <title>Genomic Encyclopedia of Type Strains, Phase IV (KMG-IV): sequencing the most valuable type-strain genomes for metagenomic binning, comparative biology and taxonomic classification.</title>
        <authorList>
            <person name="Goeker M."/>
        </authorList>
    </citation>
    <scope>NUCLEOTIDE SEQUENCE [LARGE SCALE GENOMIC DNA]</scope>
    <source>
        <strain evidence="6 7">DSM 22228</strain>
    </source>
</reference>
<comment type="caution">
    <text evidence="6">The sequence shown here is derived from an EMBL/GenBank/DDBJ whole genome shotgun (WGS) entry which is preliminary data.</text>
</comment>
<evidence type="ECO:0000256" key="2">
    <source>
        <dbReference type="ARBA" id="ARBA00022692"/>
    </source>
</evidence>
<evidence type="ECO:0000256" key="5">
    <source>
        <dbReference type="SAM" id="Phobius"/>
    </source>
</evidence>
<gene>
    <name evidence="6" type="ORF">DES39_1752</name>
</gene>
<dbReference type="Gene3D" id="1.20.1300.10">
    <property type="entry name" value="Fumarate reductase/succinate dehydrogenase, transmembrane subunit"/>
    <property type="match status" value="1"/>
</dbReference>
<dbReference type="Pfam" id="PF02300">
    <property type="entry name" value="Fumarate_red_C"/>
    <property type="match status" value="1"/>
</dbReference>
<feature type="transmembrane region" description="Helical" evidence="5">
    <location>
        <begin position="126"/>
        <end position="151"/>
    </location>
</feature>
<feature type="transmembrane region" description="Helical" evidence="5">
    <location>
        <begin position="87"/>
        <end position="106"/>
    </location>
</feature>
<keyword evidence="3 5" id="KW-1133">Transmembrane helix</keyword>
<dbReference type="EMBL" id="RBWY01000003">
    <property type="protein sequence ID" value="RKS85242.1"/>
    <property type="molecule type" value="Genomic_DNA"/>
</dbReference>
<dbReference type="GO" id="GO:0016020">
    <property type="term" value="C:membrane"/>
    <property type="evidence" value="ECO:0007669"/>
    <property type="project" value="InterPro"/>
</dbReference>
<keyword evidence="7" id="KW-1185">Reference proteome</keyword>
<dbReference type="InterPro" id="IPR034804">
    <property type="entry name" value="SQR/QFR_C/D"/>
</dbReference>
<keyword evidence="1" id="KW-1003">Cell membrane</keyword>
<evidence type="ECO:0000256" key="1">
    <source>
        <dbReference type="ARBA" id="ARBA00022475"/>
    </source>
</evidence>
<dbReference type="SUPFAM" id="SSF81343">
    <property type="entry name" value="Fumarate reductase respiratory complex transmembrane subunits"/>
    <property type="match status" value="1"/>
</dbReference>
<protein>
    <submittedName>
        <fullName evidence="6">Fumarate reductase subunit C</fullName>
    </submittedName>
</protein>
<accession>A0A495RCP1</accession>
<feature type="transmembrane region" description="Helical" evidence="5">
    <location>
        <begin position="40"/>
        <end position="66"/>
    </location>
</feature>
<evidence type="ECO:0000256" key="4">
    <source>
        <dbReference type="ARBA" id="ARBA00023136"/>
    </source>
</evidence>
<dbReference type="Proteomes" id="UP000278542">
    <property type="component" value="Unassembled WGS sequence"/>
</dbReference>
<evidence type="ECO:0000313" key="7">
    <source>
        <dbReference type="Proteomes" id="UP000278542"/>
    </source>
</evidence>
<dbReference type="RefSeq" id="WP_121145391.1">
    <property type="nucleotide sequence ID" value="NZ_RBWY01000003.1"/>
</dbReference>
<evidence type="ECO:0000256" key="3">
    <source>
        <dbReference type="ARBA" id="ARBA00022989"/>
    </source>
</evidence>
<keyword evidence="2 5" id="KW-0812">Transmembrane</keyword>
<proteinExistence type="predicted"/>
<evidence type="ECO:0000313" key="6">
    <source>
        <dbReference type="EMBL" id="RKS85242.1"/>
    </source>
</evidence>
<dbReference type="OrthoDB" id="7068145at2"/>
<keyword evidence="4 5" id="KW-0472">Membrane</keyword>
<sequence length="152" mass="17689">MLQYALRIILMELSSMRYNRPDKPVEQSAFIKHSALRHHVYYLIGQSNAFFMLWISIILMFGVICARPNEIGQTEFYRFIFFLQNPIVVVLNSLALLAALYHSIMWFNLFPNVSLLKPTASKQRSILLIISVWLFAIVVSVILLLLVFGYFK</sequence>